<dbReference type="Gramene" id="ONIVA03G06290.2">
    <property type="protein sequence ID" value="ONIVA03G06290.2"/>
    <property type="gene ID" value="ONIVA03G06290"/>
</dbReference>
<organism evidence="2">
    <name type="scientific">Oryza nivara</name>
    <name type="common">Indian wild rice</name>
    <name type="synonym">Oryza sativa f. spontanea</name>
    <dbReference type="NCBI Taxonomy" id="4536"/>
    <lineage>
        <taxon>Eukaryota</taxon>
        <taxon>Viridiplantae</taxon>
        <taxon>Streptophyta</taxon>
        <taxon>Embryophyta</taxon>
        <taxon>Tracheophyta</taxon>
        <taxon>Spermatophyta</taxon>
        <taxon>Magnoliopsida</taxon>
        <taxon>Liliopsida</taxon>
        <taxon>Poales</taxon>
        <taxon>Poaceae</taxon>
        <taxon>BOP clade</taxon>
        <taxon>Oryzoideae</taxon>
        <taxon>Oryzeae</taxon>
        <taxon>Oryzinae</taxon>
        <taxon>Oryza</taxon>
    </lineage>
</organism>
<sequence length="128" mass="14088">MFIHKKKARCGPSIHRTAGDTGDCQGSSASGGAGRGAGLLARDEAERAVAAKRGRRGPTVQAAAARGRRHNQGFRDHEVYPRFKFWPSSRASNIDNEMPITFNMIDFSPEKKTLTDRTNFDNGIMYGF</sequence>
<evidence type="ECO:0000256" key="1">
    <source>
        <dbReference type="SAM" id="MobiDB-lite"/>
    </source>
</evidence>
<dbReference type="Proteomes" id="UP000006591">
    <property type="component" value="Chromosome 3"/>
</dbReference>
<protein>
    <submittedName>
        <fullName evidence="2">Uncharacterized protein</fullName>
    </submittedName>
</protein>
<evidence type="ECO:0000313" key="3">
    <source>
        <dbReference type="Proteomes" id="UP000006591"/>
    </source>
</evidence>
<reference evidence="2" key="2">
    <citation type="submission" date="2018-04" db="EMBL/GenBank/DDBJ databases">
        <title>OnivRS2 (Oryza nivara Reference Sequence Version 2).</title>
        <authorList>
            <person name="Zhang J."/>
            <person name="Kudrna D."/>
            <person name="Lee S."/>
            <person name="Talag J."/>
            <person name="Rajasekar S."/>
            <person name="Welchert J."/>
            <person name="Hsing Y.-I."/>
            <person name="Wing R.A."/>
        </authorList>
    </citation>
    <scope>NUCLEOTIDE SEQUENCE [LARGE SCALE GENOMIC DNA]</scope>
    <source>
        <strain evidence="2">SL10</strain>
    </source>
</reference>
<feature type="region of interest" description="Disordered" evidence="1">
    <location>
        <begin position="1"/>
        <end position="73"/>
    </location>
</feature>
<accession>A0A0E0GHV2</accession>
<dbReference type="AlphaFoldDB" id="A0A0E0GHV2"/>
<evidence type="ECO:0000313" key="2">
    <source>
        <dbReference type="EnsemblPlants" id="ONIVA03G06290.2"/>
    </source>
</evidence>
<name>A0A0E0GHV2_ORYNI</name>
<dbReference type="EnsemblPlants" id="ONIVA03G06290.2">
    <property type="protein sequence ID" value="ONIVA03G06290.2"/>
    <property type="gene ID" value="ONIVA03G06290"/>
</dbReference>
<proteinExistence type="predicted"/>
<reference evidence="2" key="1">
    <citation type="submission" date="2015-04" db="UniProtKB">
        <authorList>
            <consortium name="EnsemblPlants"/>
        </authorList>
    </citation>
    <scope>IDENTIFICATION</scope>
    <source>
        <strain evidence="2">SL10</strain>
    </source>
</reference>
<keyword evidence="3" id="KW-1185">Reference proteome</keyword>